<dbReference type="RefSeq" id="WP_071628759.1">
    <property type="nucleotide sequence ID" value="NZ_CP022375.1"/>
</dbReference>
<dbReference type="PANTHER" id="PTHR11070:SF23">
    <property type="entry name" value="RECBCD ENZYME SUBUNIT RECB"/>
    <property type="match status" value="1"/>
</dbReference>
<comment type="catalytic activity">
    <reaction evidence="13 15">
        <text>Couples ATP hydrolysis with the unwinding of duplex DNA by translocating in the 3'-5' direction.</text>
        <dbReference type="EC" id="5.6.2.4"/>
    </reaction>
</comment>
<dbReference type="HAMAP" id="MF_01485">
    <property type="entry name" value="RecB"/>
    <property type="match status" value="1"/>
</dbReference>
<protein>
    <recommendedName>
        <fullName evidence="15">RecBCD enzyme subunit RecB</fullName>
        <ecNumber evidence="15">3.1.11.5</ecNumber>
        <ecNumber evidence="15">5.6.2.4</ecNumber>
    </recommendedName>
    <alternativeName>
        <fullName evidence="15">DNA 3'-5' helicase subunit RecB</fullName>
    </alternativeName>
    <alternativeName>
        <fullName evidence="15">Exonuclease V subunit RecB</fullName>
        <shortName evidence="15">ExoV subunit RecB</shortName>
    </alternativeName>
    <alternativeName>
        <fullName evidence="15">Helicase/nuclease RecBCD subunit RecB</fullName>
    </alternativeName>
</protein>
<dbReference type="InterPro" id="IPR000212">
    <property type="entry name" value="DNA_helicase_UvrD/REP"/>
</dbReference>
<dbReference type="GO" id="GO:0043138">
    <property type="term" value="F:3'-5' DNA helicase activity"/>
    <property type="evidence" value="ECO:0007669"/>
    <property type="project" value="UniProtKB-UniRule"/>
</dbReference>
<dbReference type="Pfam" id="PF13361">
    <property type="entry name" value="UvrD_C"/>
    <property type="match status" value="1"/>
</dbReference>
<dbReference type="AlphaFoldDB" id="A0A345JQ77"/>
<dbReference type="Gene3D" id="3.40.50.300">
    <property type="entry name" value="P-loop containing nucleotide triphosphate hydrolases"/>
    <property type="match status" value="2"/>
</dbReference>
<evidence type="ECO:0000259" key="17">
    <source>
        <dbReference type="PROSITE" id="PS51198"/>
    </source>
</evidence>
<keyword evidence="20" id="KW-1185">Reference proteome</keyword>
<dbReference type="GO" id="GO:0008854">
    <property type="term" value="F:exodeoxyribonuclease V activity"/>
    <property type="evidence" value="ECO:0007669"/>
    <property type="project" value="UniProtKB-EC"/>
</dbReference>
<dbReference type="Proteomes" id="UP000253862">
    <property type="component" value="Chromosome"/>
</dbReference>
<evidence type="ECO:0000256" key="16">
    <source>
        <dbReference type="PROSITE-ProRule" id="PRU00560"/>
    </source>
</evidence>
<keyword evidence="5 15" id="KW-0378">Hydrolase</keyword>
<gene>
    <name evidence="15" type="primary">recB</name>
    <name evidence="19" type="ORF">CGC43_02205</name>
</gene>
<dbReference type="Gene3D" id="1.10.3170.10">
    <property type="entry name" value="Recbcd, chain B, domain 2"/>
    <property type="match status" value="1"/>
</dbReference>
<sequence>MKNLDAKTIPLQGRHIIEASAGTGKTYNITELYIRLLLEKKLLPSQILVMTFTKDATQEIIGRVEAKIRAVIDDVAKAKEVKVWINKQETLIKKGDDNYKHLKRALLEIDEAAIFTIHGFCKKVLSEQAFASGIEMDVTMEVDTSDILHKVVEDFFRKNINKNQTKFEYLKAYNLHTPGKFLDRDGLLNVIRSNCEILADSFEQEVNKLIKEKKQVFGNLVKNKAFIFDALVTAKDKKQPSIKKEQVRTQEWEFIESWANDNKFSLMPKEISAFIHGNRYRGRSDIAEIFEEIKALKDKYSDIKNLEEYKKQFEAAQFIQQACLQIRQEFAKAKEQKSILDFNDLITKLCQSVKNSSDLVKTLQAQYPVALIDEFQDTDAEQYQILDTIYPKDKNDLLFLMIGDPKQAIYGFRGGDIFTYLKAKDSCPVVNQWSMDTNWRSTNEMIKAYNRLFYTQDYQEDGVIGKDIFIAGIDYQTVKASPNTNSKNKDFDDNLKPINYFYYQVAVDDNKSDIDKKLSVWTTNEIDRLLNSKKVAENDIAILVENSTQAKIIQQALRQKNLSSVYLSQRDNVYHSQEAQEILAVMEGINDLENKYLLKRALSTSLLGGTADKMLKYHAEDDLSVWDEEIEKAKKLRSKWHKYGFMAFIMQIVHESFSQRNESKERTITNILHLAVLIKVAENKYKHSNQLIKWYRQQLKNTASSEAELRLESDDNLIKIITIHGSKGLEYSVVFIPFASYVSSSKLKLYKINKYYNNQLKQTVYKIGGNDGELKKTVEKETIEELMRLFYVAVTRAEHRCYIGVAKYNNGEKSPLAQFLGYQEGEDWLERIQKITDNIDNQSLLINVEDNQNINFKRTPSTSTSFSNHGVEVSNNEALKPNHIGNLKNDNWEMLSFSKISQAKAQNPALEKENDESEDDKNQDLDKKLEFRFTASKGADIGNILHNVLEHTDFSNGQIDDTLLQEQIARYKVVAAEDFSNLKVWLEECLVAPILPISVIPSGLTTESFKYSSNCQNSEILKRVQDDNIIYNNKLSNSFSLKDIPNSKTLKEAEFYFPVTNEKLYKMHIIKILEEYRKTTQVISDSDRESFNLFEKNTRLREYDDAILNHKIFGMLHGFIDLIFEYNDKFYIADYKSNYLGNKLEDYNQQAMQEKNQSSLYDLQYLIYSVALDKYLKQNIPNYDFEKHFGGVYYFYLRGMKDGFGVYQARPPLEIINMLAKLFNGGDNV</sequence>
<name>A0A345JQ77_9GAMM</name>
<dbReference type="GO" id="GO:0003677">
    <property type="term" value="F:DNA binding"/>
    <property type="evidence" value="ECO:0007669"/>
    <property type="project" value="UniProtKB-UniRule"/>
</dbReference>
<comment type="function">
    <text evidence="15">A helicase/nuclease that prepares dsDNA breaks (DSB) for recombinational DNA repair. Binds to DSBs and unwinds DNA via a highly rapid and processive ATP-dependent bidirectional helicase activity. Unwinds dsDNA until it encounters a Chi (crossover hotspot instigator) sequence from the 3' direction. Cuts ssDNA a few nucleotides 3' to the Chi site. The properties and activities of the enzyme are changed at Chi. The Chi-altered holoenzyme produces a long 3'-ssDNA overhang and facilitates RecA-binding to the ssDNA for homologous DNA recombination and repair. Holoenzyme degrades any linearized DNA that is unable to undergo homologous recombination. In the holoenzyme this subunit contributes ATPase, 3'-5' helicase, exonuclease activity and loads RecA onto ssDNA.</text>
</comment>
<keyword evidence="2 15" id="KW-0479">Metal-binding</keyword>
<feature type="active site" description="For nuclease activity" evidence="15">
    <location>
        <position position="1134"/>
    </location>
</feature>
<dbReference type="GO" id="GO:0000287">
    <property type="term" value="F:magnesium ion binding"/>
    <property type="evidence" value="ECO:0007669"/>
    <property type="project" value="UniProtKB-UniRule"/>
</dbReference>
<evidence type="ECO:0000256" key="6">
    <source>
        <dbReference type="ARBA" id="ARBA00022806"/>
    </source>
</evidence>
<dbReference type="InterPro" id="IPR011604">
    <property type="entry name" value="PDDEXK-like_dom_sf"/>
</dbReference>
<dbReference type="Gene3D" id="3.90.320.10">
    <property type="match status" value="1"/>
</dbReference>
<evidence type="ECO:0000256" key="14">
    <source>
        <dbReference type="ARBA" id="ARBA00048988"/>
    </source>
</evidence>
<evidence type="ECO:0000256" key="2">
    <source>
        <dbReference type="ARBA" id="ARBA00022723"/>
    </source>
</evidence>
<feature type="binding site" evidence="15">
    <location>
        <position position="1121"/>
    </location>
    <ligand>
        <name>Mg(2+)</name>
        <dbReference type="ChEBI" id="CHEBI:18420"/>
    </ligand>
</feature>
<dbReference type="EC" id="5.6.2.4" evidence="15"/>
<evidence type="ECO:0000256" key="9">
    <source>
        <dbReference type="ARBA" id="ARBA00022842"/>
    </source>
</evidence>
<evidence type="ECO:0000256" key="10">
    <source>
        <dbReference type="ARBA" id="ARBA00023125"/>
    </source>
</evidence>
<comment type="cofactor">
    <cofactor evidence="15">
        <name>Mg(2+)</name>
        <dbReference type="ChEBI" id="CHEBI:18420"/>
    </cofactor>
    <text evidence="15">Binds 1 Mg(2+) ion per subunit.</text>
</comment>
<evidence type="ECO:0000256" key="8">
    <source>
        <dbReference type="ARBA" id="ARBA00022840"/>
    </source>
</evidence>
<dbReference type="InterPro" id="IPR027417">
    <property type="entry name" value="P-loop_NTPase"/>
</dbReference>
<accession>A0A345JQ77</accession>
<evidence type="ECO:0000256" key="12">
    <source>
        <dbReference type="ARBA" id="ARBA00023235"/>
    </source>
</evidence>
<dbReference type="InterPro" id="IPR011335">
    <property type="entry name" value="Restrct_endonuc-II-like"/>
</dbReference>
<dbReference type="Gene3D" id="1.10.486.10">
    <property type="entry name" value="PCRA, domain 4"/>
    <property type="match status" value="1"/>
</dbReference>
<dbReference type="PROSITE" id="PS51198">
    <property type="entry name" value="UVRD_HELICASE_ATP_BIND"/>
    <property type="match status" value="1"/>
</dbReference>
<comment type="similarity">
    <text evidence="15">Belongs to the helicase family. UvrD subfamily.</text>
</comment>
<evidence type="ECO:0000313" key="19">
    <source>
        <dbReference type="EMBL" id="AXH29473.1"/>
    </source>
</evidence>
<evidence type="ECO:0000256" key="4">
    <source>
        <dbReference type="ARBA" id="ARBA00022763"/>
    </source>
</evidence>
<comment type="catalytic activity">
    <reaction evidence="14 15">
        <text>ATP + H2O = ADP + phosphate + H(+)</text>
        <dbReference type="Rhea" id="RHEA:13065"/>
        <dbReference type="ChEBI" id="CHEBI:15377"/>
        <dbReference type="ChEBI" id="CHEBI:15378"/>
        <dbReference type="ChEBI" id="CHEBI:30616"/>
        <dbReference type="ChEBI" id="CHEBI:43474"/>
        <dbReference type="ChEBI" id="CHEBI:456216"/>
        <dbReference type="EC" id="5.6.2.4"/>
    </reaction>
</comment>
<dbReference type="OrthoDB" id="9810135at2"/>
<proteinExistence type="inferred from homology"/>
<dbReference type="GO" id="GO:0009338">
    <property type="term" value="C:exodeoxyribonuclease V complex"/>
    <property type="evidence" value="ECO:0007669"/>
    <property type="project" value="TreeGrafter"/>
</dbReference>
<comment type="subunit">
    <text evidence="15">Heterotrimer of RecB, RecC and RecD. All subunits contribute to DNA-binding. Interacts with RecA.</text>
</comment>
<feature type="region of interest" description="Nuclease activity, interacts with RecD and RecA" evidence="15">
    <location>
        <begin position="891"/>
        <end position="1229"/>
    </location>
</feature>
<dbReference type="SUPFAM" id="SSF52980">
    <property type="entry name" value="Restriction endonuclease-like"/>
    <property type="match status" value="1"/>
</dbReference>
<evidence type="ECO:0000256" key="3">
    <source>
        <dbReference type="ARBA" id="ARBA00022741"/>
    </source>
</evidence>
<keyword evidence="11 15" id="KW-0234">DNA repair</keyword>
<dbReference type="GO" id="GO:0016887">
    <property type="term" value="F:ATP hydrolysis activity"/>
    <property type="evidence" value="ECO:0007669"/>
    <property type="project" value="RHEA"/>
</dbReference>
<feature type="binding site" evidence="15">
    <location>
        <position position="946"/>
    </location>
    <ligand>
        <name>Mg(2+)</name>
        <dbReference type="ChEBI" id="CHEBI:18420"/>
    </ligand>
</feature>
<evidence type="ECO:0000256" key="7">
    <source>
        <dbReference type="ARBA" id="ARBA00022839"/>
    </source>
</evidence>
<comment type="domain">
    <text evidence="15">The N-terminal DNA-binding domain is a ssDNA-dependent ATPase and has ATP-dependent 3'-5' helicase function. This domain interacts with RecC.</text>
</comment>
<keyword evidence="7 15" id="KW-0269">Exonuclease</keyword>
<evidence type="ECO:0000313" key="20">
    <source>
        <dbReference type="Proteomes" id="UP000253862"/>
    </source>
</evidence>
<dbReference type="GO" id="GO:0005524">
    <property type="term" value="F:ATP binding"/>
    <property type="evidence" value="ECO:0007669"/>
    <property type="project" value="UniProtKB-UniRule"/>
</dbReference>
<dbReference type="GO" id="GO:0005829">
    <property type="term" value="C:cytosol"/>
    <property type="evidence" value="ECO:0007669"/>
    <property type="project" value="TreeGrafter"/>
</dbReference>
<dbReference type="KEGG" id="foo:CGC45_02180"/>
<feature type="domain" description="UvrD-like helicase ATP-binding" evidence="17">
    <location>
        <begin position="1"/>
        <end position="442"/>
    </location>
</feature>
<keyword evidence="8 15" id="KW-0067">ATP-binding</keyword>
<keyword evidence="3 15" id="KW-0547">Nucleotide-binding</keyword>
<evidence type="ECO:0000256" key="5">
    <source>
        <dbReference type="ARBA" id="ARBA00022801"/>
    </source>
</evidence>
<feature type="binding site" evidence="16">
    <location>
        <begin position="19"/>
        <end position="26"/>
    </location>
    <ligand>
        <name>ATP</name>
        <dbReference type="ChEBI" id="CHEBI:30616"/>
    </ligand>
</feature>
<keyword evidence="4 15" id="KW-0227">DNA damage</keyword>
<dbReference type="EMBL" id="CP022375">
    <property type="protein sequence ID" value="AXH29473.1"/>
    <property type="molecule type" value="Genomic_DNA"/>
</dbReference>
<dbReference type="EC" id="3.1.11.5" evidence="15"/>
<evidence type="ECO:0000256" key="15">
    <source>
        <dbReference type="HAMAP-Rule" id="MF_01485"/>
    </source>
</evidence>
<comment type="catalytic activity">
    <reaction evidence="15">
        <text>Exonucleolytic cleavage (in the presence of ATP) in either 5'- to 3'- or 3'- to 5'-direction to yield 5'-phosphooligonucleotides.</text>
        <dbReference type="EC" id="3.1.11.5"/>
    </reaction>
</comment>
<feature type="region of interest" description="DNA-binding and helicase activity, interacts with RecC" evidence="15">
    <location>
        <begin position="1"/>
        <end position="862"/>
    </location>
</feature>
<dbReference type="PROSITE" id="PS51217">
    <property type="entry name" value="UVRD_HELICASE_CTER"/>
    <property type="match status" value="1"/>
</dbReference>
<keyword evidence="10 15" id="KW-0238">DNA-binding</keyword>
<evidence type="ECO:0000256" key="11">
    <source>
        <dbReference type="ARBA" id="ARBA00023204"/>
    </source>
</evidence>
<dbReference type="InterPro" id="IPR004586">
    <property type="entry name" value="RecB"/>
</dbReference>
<dbReference type="GO" id="GO:0000724">
    <property type="term" value="P:double-strand break repair via homologous recombination"/>
    <property type="evidence" value="ECO:0007669"/>
    <property type="project" value="UniProtKB-UniRule"/>
</dbReference>
<keyword evidence="12 15" id="KW-0413">Isomerase</keyword>
<evidence type="ECO:0000256" key="1">
    <source>
        <dbReference type="ARBA" id="ARBA00022722"/>
    </source>
</evidence>
<dbReference type="PANTHER" id="PTHR11070">
    <property type="entry name" value="UVRD / RECB / PCRA DNA HELICASE FAMILY MEMBER"/>
    <property type="match status" value="1"/>
</dbReference>
<comment type="domain">
    <text evidence="15">The C-terminal domain has nuclease activity and interacts with RecD. It interacts with RecA, facilitating its loading onto ssDNA.</text>
</comment>
<keyword evidence="6 15" id="KW-0347">Helicase</keyword>
<evidence type="ECO:0000256" key="13">
    <source>
        <dbReference type="ARBA" id="ARBA00034617"/>
    </source>
</evidence>
<keyword evidence="9 15" id="KW-0460">Magnesium</keyword>
<organism evidence="19 20">
    <name type="scientific">Francisella opportunistica</name>
    <dbReference type="NCBI Taxonomy" id="2016517"/>
    <lineage>
        <taxon>Bacteria</taxon>
        <taxon>Pseudomonadati</taxon>
        <taxon>Pseudomonadota</taxon>
        <taxon>Gammaproteobacteria</taxon>
        <taxon>Thiotrichales</taxon>
        <taxon>Francisellaceae</taxon>
        <taxon>Francisella</taxon>
    </lineage>
</organism>
<dbReference type="CDD" id="cd22352">
    <property type="entry name" value="RecB_C-like"/>
    <property type="match status" value="1"/>
</dbReference>
<dbReference type="InterPro" id="IPR014017">
    <property type="entry name" value="DNA_helicase_UvrD-like_C"/>
</dbReference>
<dbReference type="SUPFAM" id="SSF52540">
    <property type="entry name" value="P-loop containing nucleoside triphosphate hydrolases"/>
    <property type="match status" value="1"/>
</dbReference>
<dbReference type="InterPro" id="IPR014016">
    <property type="entry name" value="UvrD-like_ATP-bd"/>
</dbReference>
<comment type="miscellaneous">
    <text evidence="15">In the RecBCD complex, RecB has a slow 3'-5' helicase, an exonuclease activity and loads RecA onto ssDNA, RecD has a fast 5'-3' helicase activity, while RecC stimulates the ATPase and processivity of the RecB helicase and contributes to recognition of the Chi site.</text>
</comment>
<feature type="binding site" evidence="15">
    <location>
        <position position="1134"/>
    </location>
    <ligand>
        <name>Mg(2+)</name>
        <dbReference type="ChEBI" id="CHEBI:18420"/>
    </ligand>
</feature>
<keyword evidence="1 15" id="KW-0540">Nuclease</keyword>
<feature type="domain" description="UvrD-like helicase C-terminal" evidence="18">
    <location>
        <begin position="475"/>
        <end position="728"/>
    </location>
</feature>
<evidence type="ECO:0000259" key="18">
    <source>
        <dbReference type="PROSITE" id="PS51217"/>
    </source>
</evidence>
<dbReference type="Pfam" id="PF00580">
    <property type="entry name" value="UvrD-helicase"/>
    <property type="match status" value="1"/>
</dbReference>
<reference evidence="19 20" key="1">
    <citation type="submission" date="2017-07" db="EMBL/GenBank/DDBJ databases">
        <title>Complete genome sequences and comparative analysis of the novel pathogen Francisella opportunistica.</title>
        <authorList>
            <person name="Dietrich E.A."/>
            <person name="Kingry L.C."/>
            <person name="Petersen J.M."/>
        </authorList>
    </citation>
    <scope>NUCLEOTIDE SEQUENCE [LARGE SCALE GENOMIC DNA]</scope>
    <source>
        <strain evidence="19 20">14-2155</strain>
    </source>
</reference>